<dbReference type="InterPro" id="IPR015421">
    <property type="entry name" value="PyrdxlP-dep_Trfase_major"/>
</dbReference>
<evidence type="ECO:0000259" key="2">
    <source>
        <dbReference type="Pfam" id="PF00266"/>
    </source>
</evidence>
<organism evidence="3">
    <name type="scientific">marine sediment metagenome</name>
    <dbReference type="NCBI Taxonomy" id="412755"/>
    <lineage>
        <taxon>unclassified sequences</taxon>
        <taxon>metagenomes</taxon>
        <taxon>ecological metagenomes</taxon>
    </lineage>
</organism>
<gene>
    <name evidence="3" type="ORF">S01H1_20901</name>
</gene>
<dbReference type="Pfam" id="PF00266">
    <property type="entry name" value="Aminotran_5"/>
    <property type="match status" value="1"/>
</dbReference>
<dbReference type="Gene3D" id="3.40.640.10">
    <property type="entry name" value="Type I PLP-dependent aspartate aminotransferase-like (Major domain)"/>
    <property type="match status" value="1"/>
</dbReference>
<protein>
    <recommendedName>
        <fullName evidence="2">Aminotransferase class V domain-containing protein</fullName>
    </recommendedName>
</protein>
<reference evidence="3" key="1">
    <citation type="journal article" date="2014" name="Front. Microbiol.">
        <title>High frequency of phylogenetically diverse reductive dehalogenase-homologous genes in deep subseafloor sedimentary metagenomes.</title>
        <authorList>
            <person name="Kawai M."/>
            <person name="Futagami T."/>
            <person name="Toyoda A."/>
            <person name="Takaki Y."/>
            <person name="Nishi S."/>
            <person name="Hori S."/>
            <person name="Arai W."/>
            <person name="Tsubouchi T."/>
            <person name="Morono Y."/>
            <person name="Uchiyama I."/>
            <person name="Ito T."/>
            <person name="Fujiyama A."/>
            <person name="Inagaki F."/>
            <person name="Takami H."/>
        </authorList>
    </citation>
    <scope>NUCLEOTIDE SEQUENCE</scope>
    <source>
        <strain evidence="3">Expedition CK06-06</strain>
    </source>
</reference>
<keyword evidence="1" id="KW-0663">Pyridoxal phosphate</keyword>
<dbReference type="InterPro" id="IPR000192">
    <property type="entry name" value="Aminotrans_V_dom"/>
</dbReference>
<evidence type="ECO:0000256" key="1">
    <source>
        <dbReference type="ARBA" id="ARBA00022898"/>
    </source>
</evidence>
<feature type="non-terminal residue" evidence="3">
    <location>
        <position position="236"/>
    </location>
</feature>
<comment type="caution">
    <text evidence="3">The sequence shown here is derived from an EMBL/GenBank/DDBJ whole genome shotgun (WGS) entry which is preliminary data.</text>
</comment>
<dbReference type="InterPro" id="IPR015424">
    <property type="entry name" value="PyrdxlP-dep_Trfase"/>
</dbReference>
<proteinExistence type="predicted"/>
<name>X0TBQ0_9ZZZZ</name>
<evidence type="ECO:0000313" key="3">
    <source>
        <dbReference type="EMBL" id="GAF90649.1"/>
    </source>
</evidence>
<accession>X0TBQ0</accession>
<dbReference type="PANTHER" id="PTHR43586">
    <property type="entry name" value="CYSTEINE DESULFURASE"/>
    <property type="match status" value="1"/>
</dbReference>
<feature type="domain" description="Aminotransferase class V" evidence="2">
    <location>
        <begin position="25"/>
        <end position="234"/>
    </location>
</feature>
<dbReference type="EMBL" id="BARS01011502">
    <property type="protein sequence ID" value="GAF90649.1"/>
    <property type="molecule type" value="Genomic_DNA"/>
</dbReference>
<dbReference type="AlphaFoldDB" id="X0TBQ0"/>
<sequence length="236" mass="25573">MKPLVDPKDFPASRKSLYLNAASVALMYRGAAEAVVEWQEDLAHNGTINFDEIAEEAVFDNLHEAAARLLNVQPDDIAVGTSATELLSSLAWSIAPGPEANVVSTDIVFPSTLYPWARVARHTNCEIRLAKGENGYADPIDIIELIDDNTAVVSISHVEFVAGQRYDLTRISEAAHSHNALFVVDATQSAGMLPIDVQDSLLDVLVTGSYKWLCGPFGVSVMYLAPHLQSKLDPGL</sequence>
<dbReference type="PANTHER" id="PTHR43586:SF8">
    <property type="entry name" value="CYSTEINE DESULFURASE 1, CHLOROPLASTIC"/>
    <property type="match status" value="1"/>
</dbReference>
<dbReference type="SUPFAM" id="SSF53383">
    <property type="entry name" value="PLP-dependent transferases"/>
    <property type="match status" value="1"/>
</dbReference>